<evidence type="ECO:0000313" key="1">
    <source>
        <dbReference type="EMBL" id="AMB48698.1"/>
    </source>
</evidence>
<evidence type="ECO:0000313" key="2">
    <source>
        <dbReference type="Proteomes" id="UP000282469"/>
    </source>
</evidence>
<dbReference type="EMBL" id="KU050077">
    <property type="protein sequence ID" value="AMB48698.1"/>
    <property type="molecule type" value="Genomic_DNA"/>
</dbReference>
<name>A0A0Y0LT30_GHVS</name>
<sequence>MTSTIKNKYCTLGDYSFNNEFVDIELHNIRTNSYWCLKTNNHWQENDPDIYLLGKINRSLIKQILYISIYNYRQLLFSNDDEEAENIFKFKTYNKKHEYEKVFYIMECIIRNDDTADKPEDKKTKEQLLESFSSALEYIILNQDICNFIINFSTDEIVDKFVQFAKGSVVRRFRKLGKKICDLFLNENYNELVNFVFELNNSCINWQLHILGVVVNILTVQFCIKQDNRDKNNILVNLKKYTPSKEQMIKVMPIMIELDPLLQRIFSSMIQRFILSDIRTLIFYREVIKEFKFNIPQYIKDSFDIHALEIYIFNLIVKDKLLHQIYPSLVMKNKQSVTMGMDPKKVYDKWLNANAGLRNEVVNSLEKTLNISKELILQIVPYIITLNSNGHERFRENIRYNIQLLKTRVDDANGIIVLNFILNYLDKIYEQILFPERNIWVCIHKSVYPDNGEVPPYEEPELNDNMKNMNLEHMDLKTRLRAPMTNQIKYEYNEQWKNSVILNSVQTTTSDPPSECECDNPKKRQPGKPCTVFNGNFYDNGTFSLQRLIMLGISDKEVCNAVINIFNSIEKNNDMLKKFDFKKIIKKHIYCK</sequence>
<protein>
    <submittedName>
        <fullName evidence="1">Ankyrin repeat protein</fullName>
    </submittedName>
</protein>
<dbReference type="RefSeq" id="YP_001687034.1">
    <property type="nucleotide sequence ID" value="NC_010356.1"/>
</dbReference>
<organismHost>
    <name type="scientific">Glossina</name>
    <name type="common">tsetse flies</name>
    <dbReference type="NCBI Taxonomy" id="7393"/>
</organismHost>
<dbReference type="KEGG" id="vg:5950956"/>
<reference evidence="1 2" key="1">
    <citation type="journal article" date="2016" name="J. Gen. Virol.">
        <title>Comprehensive annotation of Glossina pallidipes salivary gland hypertrophy virus from Ethiopian tsetse flies: a proteogenomics approach.</title>
        <authorList>
            <person name="Abd-Alla A.M."/>
            <person name="Kariithi H.M."/>
            <person name="Cousserans F."/>
            <person name="Parker N.J."/>
            <person name="Ince I.A."/>
            <person name="Scully E.D."/>
            <person name="Boeren S."/>
            <person name="Geib S.M."/>
            <person name="Mekonnen S."/>
            <person name="Vlak J.M."/>
            <person name="Parker A.G."/>
            <person name="Vreysen M.J."/>
            <person name="Bergoin M."/>
        </authorList>
    </citation>
    <scope>NUCLEOTIDE SEQUENCE [LARGE SCALE GENOMIC DNA]</scope>
    <source>
        <strain evidence="1 2">Ethiopian</strain>
    </source>
</reference>
<organism evidence="1 2">
    <name type="scientific">Glossina hytrovirus (isolate Glossina pallidipes/Ethiopia/Seibersdorf/-)</name>
    <name type="common">GHV</name>
    <dbReference type="NCBI Taxonomy" id="379529"/>
    <lineage>
        <taxon>Viruses</taxon>
        <taxon>Viruses incertae sedis</taxon>
        <taxon>Naldaviricetes</taxon>
        <taxon>Lefavirales</taxon>
        <taxon>Hytrosaviridae</taxon>
        <taxon>Glossinavirus</taxon>
        <taxon>Glossinavirus glopallidipedis</taxon>
    </lineage>
</organism>
<dbReference type="Proteomes" id="UP000282469">
    <property type="component" value="Segment"/>
</dbReference>
<proteinExistence type="predicted"/>
<gene>
    <name evidence="1" type="ORF">GpSGHVEth094</name>
</gene>
<accession>A0A0Y0LT30</accession>